<keyword evidence="8" id="KW-0472">Membrane</keyword>
<dbReference type="GeneID" id="63692448"/>
<dbReference type="Proteomes" id="UP000030653">
    <property type="component" value="Unassembled WGS sequence"/>
</dbReference>
<keyword evidence="10" id="KW-0507">mRNA processing</keyword>
<accession>M5FXW3</accession>
<organism evidence="14 15">
    <name type="scientific">Dacryopinax primogenitus (strain DJM 731)</name>
    <name type="common">Brown rot fungus</name>
    <dbReference type="NCBI Taxonomy" id="1858805"/>
    <lineage>
        <taxon>Eukaryota</taxon>
        <taxon>Fungi</taxon>
        <taxon>Dikarya</taxon>
        <taxon>Basidiomycota</taxon>
        <taxon>Agaricomycotina</taxon>
        <taxon>Dacrymycetes</taxon>
        <taxon>Dacrymycetales</taxon>
        <taxon>Dacrymycetaceae</taxon>
        <taxon>Dacryopinax</taxon>
    </lineage>
</organism>
<evidence type="ECO:0000256" key="5">
    <source>
        <dbReference type="ARBA" id="ARBA00022792"/>
    </source>
</evidence>
<feature type="region of interest" description="Disordered" evidence="12">
    <location>
        <begin position="550"/>
        <end position="587"/>
    </location>
</feature>
<dbReference type="GO" id="GO:0003723">
    <property type="term" value="F:RNA binding"/>
    <property type="evidence" value="ECO:0007669"/>
    <property type="project" value="UniProtKB-UniRule"/>
</dbReference>
<keyword evidence="5 10" id="KW-0999">Mitochondrion inner membrane</keyword>
<comment type="function">
    <text evidence="9 10">Plays a role in maintaining the mitochondrial genome and in controlling the mtDNA escape. Involved in the regulation of mtDNA nucleotide structure and number. May have a dispensable role in early maturation of pre-rRNA.</text>
</comment>
<dbReference type="EMBL" id="JH795873">
    <property type="protein sequence ID" value="EJT98381.1"/>
    <property type="molecule type" value="Genomic_DNA"/>
</dbReference>
<feature type="non-terminal residue" evidence="14">
    <location>
        <position position="1"/>
    </location>
</feature>
<evidence type="ECO:0000256" key="12">
    <source>
        <dbReference type="SAM" id="MobiDB-lite"/>
    </source>
</evidence>
<dbReference type="GO" id="GO:0006397">
    <property type="term" value="P:mRNA processing"/>
    <property type="evidence" value="ECO:0007669"/>
    <property type="project" value="UniProtKB-UniRule"/>
</dbReference>
<dbReference type="RefSeq" id="XP_040625279.1">
    <property type="nucleotide sequence ID" value="XM_040777386.1"/>
</dbReference>
<evidence type="ECO:0000256" key="8">
    <source>
        <dbReference type="ARBA" id="ARBA00023136"/>
    </source>
</evidence>
<evidence type="ECO:0000256" key="4">
    <source>
        <dbReference type="ARBA" id="ARBA00022692"/>
    </source>
</evidence>
<comment type="subcellular location">
    <subcellularLocation>
        <location evidence="1 10">Mitochondrion inner membrane</location>
        <topology evidence="1 10">Single-pass membrane protein</topology>
    </subcellularLocation>
</comment>
<evidence type="ECO:0000256" key="11">
    <source>
        <dbReference type="SAM" id="Coils"/>
    </source>
</evidence>
<feature type="compositionally biased region" description="Basic and acidic residues" evidence="12">
    <location>
        <begin position="575"/>
        <end position="587"/>
    </location>
</feature>
<reference evidence="14 15" key="1">
    <citation type="journal article" date="2012" name="Science">
        <title>The Paleozoic origin of enzymatic lignin decomposition reconstructed from 31 fungal genomes.</title>
        <authorList>
            <person name="Floudas D."/>
            <person name="Binder M."/>
            <person name="Riley R."/>
            <person name="Barry K."/>
            <person name="Blanchette R.A."/>
            <person name="Henrissat B."/>
            <person name="Martinez A.T."/>
            <person name="Otillar R."/>
            <person name="Spatafora J.W."/>
            <person name="Yadav J.S."/>
            <person name="Aerts A."/>
            <person name="Benoit I."/>
            <person name="Boyd A."/>
            <person name="Carlson A."/>
            <person name="Copeland A."/>
            <person name="Coutinho P.M."/>
            <person name="de Vries R.P."/>
            <person name="Ferreira P."/>
            <person name="Findley K."/>
            <person name="Foster B."/>
            <person name="Gaskell J."/>
            <person name="Glotzer D."/>
            <person name="Gorecki P."/>
            <person name="Heitman J."/>
            <person name="Hesse C."/>
            <person name="Hori C."/>
            <person name="Igarashi K."/>
            <person name="Jurgens J.A."/>
            <person name="Kallen N."/>
            <person name="Kersten P."/>
            <person name="Kohler A."/>
            <person name="Kuees U."/>
            <person name="Kumar T.K.A."/>
            <person name="Kuo A."/>
            <person name="LaButti K."/>
            <person name="Larrondo L.F."/>
            <person name="Lindquist E."/>
            <person name="Ling A."/>
            <person name="Lombard V."/>
            <person name="Lucas S."/>
            <person name="Lundell T."/>
            <person name="Martin R."/>
            <person name="McLaughlin D.J."/>
            <person name="Morgenstern I."/>
            <person name="Morin E."/>
            <person name="Murat C."/>
            <person name="Nagy L.G."/>
            <person name="Nolan M."/>
            <person name="Ohm R.A."/>
            <person name="Patyshakuliyeva A."/>
            <person name="Rokas A."/>
            <person name="Ruiz-Duenas F.J."/>
            <person name="Sabat G."/>
            <person name="Salamov A."/>
            <person name="Samejima M."/>
            <person name="Schmutz J."/>
            <person name="Slot J.C."/>
            <person name="St John F."/>
            <person name="Stenlid J."/>
            <person name="Sun H."/>
            <person name="Sun S."/>
            <person name="Syed K."/>
            <person name="Tsang A."/>
            <person name="Wiebenga A."/>
            <person name="Young D."/>
            <person name="Pisabarro A."/>
            <person name="Eastwood D.C."/>
            <person name="Martin F."/>
            <person name="Cullen D."/>
            <person name="Grigoriev I.V."/>
            <person name="Hibbett D.S."/>
        </authorList>
    </citation>
    <scope>NUCLEOTIDE SEQUENCE [LARGE SCALE GENOMIC DNA]</scope>
    <source>
        <strain evidence="14 15">DJM-731 SS1</strain>
    </source>
</reference>
<evidence type="ECO:0000256" key="9">
    <source>
        <dbReference type="ARBA" id="ARBA00025276"/>
    </source>
</evidence>
<evidence type="ECO:0000256" key="3">
    <source>
        <dbReference type="ARBA" id="ARBA00020222"/>
    </source>
</evidence>
<keyword evidence="4" id="KW-0812">Transmembrane</keyword>
<dbReference type="InterPro" id="IPR039627">
    <property type="entry name" value="Yme2_C"/>
</dbReference>
<dbReference type="PANTHER" id="PTHR32198:SF2">
    <property type="entry name" value="MITOCHONDRIAL ESCAPE PROTEIN 2"/>
    <property type="match status" value="1"/>
</dbReference>
<dbReference type="PANTHER" id="PTHR32198">
    <property type="entry name" value="MITOCHONDRIAL ESCAPE PROTEIN 2"/>
    <property type="match status" value="1"/>
</dbReference>
<evidence type="ECO:0000313" key="14">
    <source>
        <dbReference type="EMBL" id="EJT98381.1"/>
    </source>
</evidence>
<sequence>MLRPLIGLGRLPLGRARVRPFLSGRLFLRGETTLVESTDVVKNEGLPDVPHLEPPGRKDAWLYVSGVFPIRFAWWDIRYLIARVEKEDIIDQITALINDCTAHNFQVLEVDAAQKDGGVFVHFQYDAPAQGRGDDFERLKEIEQGVRDEVDRRGGLPTWKRIGMGHVWLVRGKPWREDLYRFPSQLLRVEFDGPDVDHESLYDILRPYGRIAEMTTPTPVPAGSLRSSLIVFTHTHSATLARNCLHGVYVAPHAHDLGAIHAFPPDGKLTRLRMVYERAIKEHLIRDWISNHPRIALPVAAFLLATLTYTIFDPVRAWFVEAKVLDWFDYRNYSAFRWLRRNTIERLPFDMSGNAPAAMPSASSAWREREDAASAIKAFLSEQPSNFALVSGPEGSGKSVMIHHALSTGHRHALIIDCAELCKASSDTALVSELAKQTGYWPVFGMFSSLNNLLDLASVGLIGQKAGFSTSVEQQMKQVLEVVGKGLEQVSKYHKAQVARKNEYAQCKVEERALEAERKELIRKGVWHDGRLDCVAGNGVMCELGVGDEPMREEDYSPLPPSSSTTAATAVQPQEKQEGEEGKKIEEEVQDITALPVVVMKNWALKGAKKDQLWDVLSGWAAALVENKVAHVVFVSDNSSAPKNLARALPSKPISTIALTDATAESALGFVTEKLKEAGVKDGLTDQDCIEVRRLGGRLTDLESFVYKVRNGQTISEAVEDIISRNVAEVRKNAFGDDAEDAKNLPWTTEQAWSIFRRLAKQDEIPYADVLLEYPFKGNETALRELEHDEFISVTQVNGRPQRIRAGKPVYYSVFQRLTSDKIFSAMQDFSYNERAIAAAETTIKAAEQELNTLTNIGLNTGKGWLGASGLESRAEYLLKKIQDNERKVEHLEAQNNKLKMVFKED</sequence>
<proteinExistence type="inferred from homology"/>
<dbReference type="HOGENOM" id="CLU_007861_1_0_1"/>
<name>M5FXW3_DACPD</name>
<keyword evidence="11" id="KW-0175">Coiled coil</keyword>
<keyword evidence="7 10" id="KW-0496">Mitochondrion</keyword>
<evidence type="ECO:0000256" key="1">
    <source>
        <dbReference type="ARBA" id="ARBA00004434"/>
    </source>
</evidence>
<evidence type="ECO:0000256" key="7">
    <source>
        <dbReference type="ARBA" id="ARBA00023128"/>
    </source>
</evidence>
<dbReference type="STRING" id="1858805.M5FXW3"/>
<keyword evidence="6" id="KW-1133">Transmembrane helix</keyword>
<dbReference type="InterPro" id="IPR018850">
    <property type="entry name" value="Mt_escape_2_C"/>
</dbReference>
<dbReference type="Pfam" id="PF10443">
    <property type="entry name" value="RNA12"/>
    <property type="match status" value="1"/>
</dbReference>
<dbReference type="GO" id="GO:0005743">
    <property type="term" value="C:mitochondrial inner membrane"/>
    <property type="evidence" value="ECO:0007669"/>
    <property type="project" value="UniProtKB-SubCell"/>
</dbReference>
<evidence type="ECO:0000259" key="13">
    <source>
        <dbReference type="Pfam" id="PF10443"/>
    </source>
</evidence>
<evidence type="ECO:0000313" key="15">
    <source>
        <dbReference type="Proteomes" id="UP000030653"/>
    </source>
</evidence>
<dbReference type="OMA" id="WTPEQAW"/>
<evidence type="ECO:0000256" key="10">
    <source>
        <dbReference type="RuleBase" id="RU367108"/>
    </source>
</evidence>
<keyword evidence="15" id="KW-1185">Reference proteome</keyword>
<feature type="domain" description="Mitochondrial escape protein 2 C-terminal" evidence="13">
    <location>
        <begin position="369"/>
        <end position="857"/>
    </location>
</feature>
<comment type="similarity">
    <text evidence="2 10">Belongs to the YME2 family.</text>
</comment>
<feature type="coiled-coil region" evidence="11">
    <location>
        <begin position="837"/>
        <end position="902"/>
    </location>
</feature>
<evidence type="ECO:0000256" key="6">
    <source>
        <dbReference type="ARBA" id="ARBA00022989"/>
    </source>
</evidence>
<dbReference type="OrthoDB" id="10267654at2759"/>
<gene>
    <name evidence="14" type="ORF">DACRYDRAFT_96567</name>
</gene>
<evidence type="ECO:0000256" key="2">
    <source>
        <dbReference type="ARBA" id="ARBA00010320"/>
    </source>
</evidence>
<dbReference type="AlphaFoldDB" id="M5FXW3"/>
<keyword evidence="10" id="KW-0694">RNA-binding</keyword>
<protein>
    <recommendedName>
        <fullName evidence="3 10">Mitochondrial escape protein 2</fullName>
    </recommendedName>
</protein>